<dbReference type="RefSeq" id="WP_124801329.1">
    <property type="nucleotide sequence ID" value="NZ_CP034160.1"/>
</dbReference>
<accession>A0A3G8ZFM1</accession>
<reference evidence="2" key="1">
    <citation type="submission" date="2018-11" db="EMBL/GenBank/DDBJ databases">
        <title>Proposal to divide the Flavobacteriaceae and reorganize its genera based on Amino Acid Identity values calculated from whole genome sequences.</title>
        <authorList>
            <person name="Nicholson A.C."/>
            <person name="Gulvik C.A."/>
            <person name="Whitney A.M."/>
            <person name="Humrighouse B.W."/>
            <person name="Bell M."/>
            <person name="Holmes B."/>
            <person name="Steigerwalt A."/>
            <person name="Villarma A."/>
            <person name="Sheth M."/>
            <person name="Batra D."/>
            <person name="Pryor J."/>
            <person name="Bernardet J.-F."/>
            <person name="Hugo C."/>
            <person name="Kampfer P."/>
            <person name="Newman J."/>
            <person name="Mcquiston J.R."/>
        </authorList>
    </citation>
    <scope>NUCLEOTIDE SEQUENCE [LARGE SCALE GENOMIC DNA]</scope>
    <source>
        <strain evidence="1">F5649</strain>
        <strain evidence="2">H6466</strain>
    </source>
</reference>
<dbReference type="KEGG" id="eva:EIB75_11735"/>
<dbReference type="Proteomes" id="UP000272316">
    <property type="component" value="Chromosome"/>
</dbReference>
<accession>A0A3G8Y4N1</accession>
<dbReference type="Proteomes" id="UP000281810">
    <property type="component" value="Chromosome"/>
</dbReference>
<protein>
    <recommendedName>
        <fullName evidence="5">TonB-dependent receptor</fullName>
    </recommendedName>
</protein>
<organism evidence="2 3">
    <name type="scientific">Epilithonimonas vandammei</name>
    <dbReference type="NCBI Taxonomy" id="2487072"/>
    <lineage>
        <taxon>Bacteria</taxon>
        <taxon>Pseudomonadati</taxon>
        <taxon>Bacteroidota</taxon>
        <taxon>Flavobacteriia</taxon>
        <taxon>Flavobacteriales</taxon>
        <taxon>Weeksellaceae</taxon>
        <taxon>Chryseobacterium group</taxon>
        <taxon>Epilithonimonas</taxon>
    </lineage>
</organism>
<reference evidence="3" key="3">
    <citation type="submission" date="2018-11" db="EMBL/GenBank/DDBJ databases">
        <title>Proposal to divide the Flavobacteriaceae and reorganize its genera based on Amino Acid Identity values calculated from whole genome sequences.</title>
        <authorList>
            <person name="Nicholson A.C."/>
            <person name="Gulvik C.A."/>
            <person name="Whitney A.M."/>
            <person name="Sheth M."/>
            <person name="Batra D."/>
            <person name="Pryor J."/>
            <person name="Bernardet J.-F."/>
            <person name="Hugo C."/>
            <person name="Kampfer P."/>
            <person name="Newman J.D."/>
            <person name="McQuiston J.R."/>
        </authorList>
    </citation>
    <scope>NUCLEOTIDE SEQUENCE [LARGE SCALE GENOMIC DNA]</scope>
    <source>
        <strain evidence="3">H6466</strain>
    </source>
</reference>
<evidence type="ECO:0000313" key="3">
    <source>
        <dbReference type="Proteomes" id="UP000272316"/>
    </source>
</evidence>
<sequence>MRLTLLSCLIFFFCKSQQIEISVTNIDGKAIENINVQFLKDKKILDFKQTDVLGKCIFERPEAGVFSLKLTSVFYKTKVVDIDTRETRALTISLDSQITEIEQVEIKSRPKLARIKKDTIFFNVNAFKDGTERTTEDLIKKIPGLDINENGKVIYKGNTIGQVLVEGNEFFGKNHKLSTQNISADMIEGIDLWRNYTTINGNSSTALNLKLKEEYRGKVKGNVEVNYGTGNFYQGHINLFKLDKIGNLALLGDANSIAKDPIDFTDFQEMNSLDDVNNTDNPSNVDIPTFLNNDGKVKSKENQFGALQYSKSGKKISITVFSIFNQARLNKFSTTRRTVFDGEPEDFNFFEQKIENNKGLLGTTQIKIKKNITDKNFLYYNFGYAPTEDYFNQKIDRVSNEDRVFDIQNNVKNNKFSHFLSWNKQTGRSRMILAFAQVKEFYSEKLDVSSNHNVFLTDNNSLLQDNKITSDNYKLDFYLKNKNNWINFNFQSGISYKKDISELLEDVSKSNEIRNLKTFHYINGLNLYKQLGQFEMSATLSSNYLDVNSNNKHYFEKKGKIKFVPASKINTEFAIEYDARYQLPTFKILQNNPLYTKDLSFYYSLSLTPETFSKTDSYKFIWNRFNFDTRNMVFVMMGYDKVKPSFTTDITNYGTFSSVENVLGKYNDRWFLFLSNDYKISRNLIIKSKLSGILNKNSNFINSNPNISTIKNLEISQKISTDFKNYPFQLDLGYTFTKINFEQSFSKTSSTLDNLRLSLGIRAKIKKEWLANILSEYFLQKTDQDVLKNYLLGGQISYRKEKSYLEYNLLFNNLLNLDSFNYINSYTNQLGFNEFSTTALKGYFLAGLKLYF</sequence>
<evidence type="ECO:0000313" key="2">
    <source>
        <dbReference type="EMBL" id="AZI55890.1"/>
    </source>
</evidence>
<reference evidence="4" key="2">
    <citation type="submission" date="2018-11" db="EMBL/GenBank/DDBJ databases">
        <title>Proposal to divide the Flavobacteriaceae and reorganize its genera based on Amino Acid Identity values calculated from whole genome sequences.</title>
        <authorList>
            <person name="Nicholson A.C."/>
            <person name="Gulvik C.A."/>
            <person name="Whitney A.M."/>
            <person name="Humrighouse B.W."/>
            <person name="Bell M."/>
            <person name="Holmes B."/>
            <person name="Steigerwalt A.B."/>
            <person name="Villarma A."/>
            <person name="Sheth M."/>
            <person name="Batra D."/>
            <person name="Pryor J."/>
            <person name="Bernardet J.-F."/>
            <person name="Hugo C."/>
            <person name="Kampfer P."/>
            <person name="Newman J.D."/>
            <person name="McQuiston J.R."/>
        </authorList>
    </citation>
    <scope>NUCLEOTIDE SEQUENCE [LARGE SCALE GENOMIC DNA]</scope>
    <source>
        <strain evidence="4">F5649</strain>
    </source>
</reference>
<proteinExistence type="predicted"/>
<dbReference type="EMBL" id="CP034161">
    <property type="protein sequence ID" value="AZI39037.1"/>
    <property type="molecule type" value="Genomic_DNA"/>
</dbReference>
<gene>
    <name evidence="1" type="ORF">EIB74_03220</name>
    <name evidence="2" type="ORF">EIB75_11735</name>
</gene>
<dbReference type="OrthoDB" id="603275at2"/>
<evidence type="ECO:0000313" key="1">
    <source>
        <dbReference type="EMBL" id="AZI39037.1"/>
    </source>
</evidence>
<evidence type="ECO:0000313" key="4">
    <source>
        <dbReference type="Proteomes" id="UP000281810"/>
    </source>
</evidence>
<name>A0A3G8ZFM1_9FLAO</name>
<dbReference type="EMBL" id="CP034160">
    <property type="protein sequence ID" value="AZI55890.1"/>
    <property type="molecule type" value="Genomic_DNA"/>
</dbReference>
<dbReference type="AlphaFoldDB" id="A0A3G8ZFM1"/>
<evidence type="ECO:0008006" key="5">
    <source>
        <dbReference type="Google" id="ProtNLM"/>
    </source>
</evidence>
<keyword evidence="4" id="KW-1185">Reference proteome</keyword>